<reference evidence="7" key="1">
    <citation type="submission" date="2022-10" db="EMBL/GenBank/DDBJ databases">
        <title>Whole genome sequencing of three plant growth promoting bacteria isolated from Vachellia tortilis subsp. raddiana in Morocco.</title>
        <authorList>
            <person name="Hnini M."/>
            <person name="Zouagui R."/>
            <person name="Zouagui H."/>
            <person name="Chemao Elfihri M.-W."/>
            <person name="Ibrahimi A."/>
            <person name="Sbabou L."/>
            <person name="Aurag J."/>
        </authorList>
    </citation>
    <scope>NUCLEOTIDE SEQUENCE</scope>
    <source>
        <strain evidence="7">LMR678</strain>
    </source>
</reference>
<comment type="similarity">
    <text evidence="2">Belongs to the FAD-dependent glycerol-3-phosphate dehydrogenase family.</text>
</comment>
<keyword evidence="5" id="KW-0560">Oxidoreductase</keyword>
<evidence type="ECO:0000256" key="4">
    <source>
        <dbReference type="ARBA" id="ARBA00022827"/>
    </source>
</evidence>
<keyword evidence="3" id="KW-0285">Flavoprotein</keyword>
<name>A0ABT4K9Z0_9HYPH</name>
<dbReference type="RefSeq" id="WP_269274677.1">
    <property type="nucleotide sequence ID" value="NZ_JAPVOI010000002.1"/>
</dbReference>
<organism evidence="7 8">
    <name type="scientific">Sinorhizobium psoraleae</name>
    <dbReference type="NCBI Taxonomy" id="520838"/>
    <lineage>
        <taxon>Bacteria</taxon>
        <taxon>Pseudomonadati</taxon>
        <taxon>Pseudomonadota</taxon>
        <taxon>Alphaproteobacteria</taxon>
        <taxon>Hyphomicrobiales</taxon>
        <taxon>Rhizobiaceae</taxon>
        <taxon>Sinorhizobium/Ensifer group</taxon>
        <taxon>Sinorhizobium</taxon>
    </lineage>
</organism>
<dbReference type="InterPro" id="IPR000447">
    <property type="entry name" value="G3P_DH_FAD-dep"/>
</dbReference>
<feature type="domain" description="FAD dependent oxidoreductase" evidence="6">
    <location>
        <begin position="18"/>
        <end position="89"/>
    </location>
</feature>
<sequence length="127" mass="13796">MRIREESLARIASGAGFDVLVIGGGVNGVAVLRELALNGVSALLVDRADFCKGATSASSRMAHGGLRYLENREFKLVAESARERNLLLKYAPISPGRWKWWCRFRIICADWPDRSCASSVSAAGAAR</sequence>
<evidence type="ECO:0000313" key="7">
    <source>
        <dbReference type="EMBL" id="MCZ4088689.1"/>
    </source>
</evidence>
<proteinExistence type="inferred from homology"/>
<evidence type="ECO:0000256" key="5">
    <source>
        <dbReference type="ARBA" id="ARBA00023002"/>
    </source>
</evidence>
<dbReference type="SUPFAM" id="SSF51905">
    <property type="entry name" value="FAD/NAD(P)-binding domain"/>
    <property type="match status" value="1"/>
</dbReference>
<dbReference type="PANTHER" id="PTHR11985:SF15">
    <property type="entry name" value="GLYCEROL-3-PHOSPHATE DEHYDROGENASE, MITOCHONDRIAL"/>
    <property type="match status" value="1"/>
</dbReference>
<accession>A0ABT4K9Z0</accession>
<dbReference type="InterPro" id="IPR006076">
    <property type="entry name" value="FAD-dep_OxRdtase"/>
</dbReference>
<keyword evidence="4" id="KW-0274">FAD</keyword>
<dbReference type="PANTHER" id="PTHR11985">
    <property type="entry name" value="GLYCEROL-3-PHOSPHATE DEHYDROGENASE"/>
    <property type="match status" value="1"/>
</dbReference>
<evidence type="ECO:0000259" key="6">
    <source>
        <dbReference type="Pfam" id="PF01266"/>
    </source>
</evidence>
<dbReference type="Pfam" id="PF01266">
    <property type="entry name" value="DAO"/>
    <property type="match status" value="1"/>
</dbReference>
<dbReference type="InterPro" id="IPR036188">
    <property type="entry name" value="FAD/NAD-bd_sf"/>
</dbReference>
<evidence type="ECO:0000256" key="1">
    <source>
        <dbReference type="ARBA" id="ARBA00001974"/>
    </source>
</evidence>
<keyword evidence="8" id="KW-1185">Reference proteome</keyword>
<comment type="cofactor">
    <cofactor evidence="1">
        <name>FAD</name>
        <dbReference type="ChEBI" id="CHEBI:57692"/>
    </cofactor>
</comment>
<dbReference type="Gene3D" id="3.50.50.60">
    <property type="entry name" value="FAD/NAD(P)-binding domain"/>
    <property type="match status" value="1"/>
</dbReference>
<dbReference type="EMBL" id="JAPVOI010000002">
    <property type="protein sequence ID" value="MCZ4088689.1"/>
    <property type="molecule type" value="Genomic_DNA"/>
</dbReference>
<dbReference type="Proteomes" id="UP001079430">
    <property type="component" value="Unassembled WGS sequence"/>
</dbReference>
<comment type="caution">
    <text evidence="7">The sequence shown here is derived from an EMBL/GenBank/DDBJ whole genome shotgun (WGS) entry which is preliminary data.</text>
</comment>
<gene>
    <name evidence="7" type="ORF">O3W52_00785</name>
</gene>
<evidence type="ECO:0000256" key="2">
    <source>
        <dbReference type="ARBA" id="ARBA00007330"/>
    </source>
</evidence>
<protein>
    <submittedName>
        <fullName evidence="7">FAD-dependent oxidoreductase</fullName>
    </submittedName>
</protein>
<evidence type="ECO:0000313" key="8">
    <source>
        <dbReference type="Proteomes" id="UP001079430"/>
    </source>
</evidence>
<evidence type="ECO:0000256" key="3">
    <source>
        <dbReference type="ARBA" id="ARBA00022630"/>
    </source>
</evidence>